<accession>A0A8S5RKI9</accession>
<organism evidence="1">
    <name type="scientific">virus sp. ctBM815</name>
    <dbReference type="NCBI Taxonomy" id="2825806"/>
    <lineage>
        <taxon>Viruses</taxon>
    </lineage>
</organism>
<sequence length="38" mass="4419">MGIMDLPEDMVSSVVEVPTDEKRTWEIRNDNTLKAKRN</sequence>
<evidence type="ECO:0000313" key="1">
    <source>
        <dbReference type="EMBL" id="DAE31565.1"/>
    </source>
</evidence>
<reference evidence="1" key="1">
    <citation type="journal article" date="2021" name="Proc. Natl. Acad. Sci. U.S.A.">
        <title>A Catalog of Tens of Thousands of Viruses from Human Metagenomes Reveals Hidden Associations with Chronic Diseases.</title>
        <authorList>
            <person name="Tisza M.J."/>
            <person name="Buck C.B."/>
        </authorList>
    </citation>
    <scope>NUCLEOTIDE SEQUENCE</scope>
    <source>
        <strain evidence="1">CtBM815</strain>
    </source>
</reference>
<dbReference type="EMBL" id="BK059109">
    <property type="protein sequence ID" value="DAE31565.1"/>
    <property type="molecule type" value="Genomic_DNA"/>
</dbReference>
<proteinExistence type="predicted"/>
<protein>
    <submittedName>
        <fullName evidence="1">Uncharacterized protein</fullName>
    </submittedName>
</protein>
<name>A0A8S5RKI9_9VIRU</name>